<evidence type="ECO:0000313" key="4">
    <source>
        <dbReference type="Proteomes" id="UP001203880"/>
    </source>
</evidence>
<feature type="transmembrane region" description="Helical" evidence="2">
    <location>
        <begin position="90"/>
        <end position="109"/>
    </location>
</feature>
<protein>
    <submittedName>
        <fullName evidence="3">Uncharacterized protein</fullName>
    </submittedName>
</protein>
<organism evidence="3 4">
    <name type="scientific">Ruegeria spongiae</name>
    <dbReference type="NCBI Taxonomy" id="2942209"/>
    <lineage>
        <taxon>Bacteria</taxon>
        <taxon>Pseudomonadati</taxon>
        <taxon>Pseudomonadota</taxon>
        <taxon>Alphaproteobacteria</taxon>
        <taxon>Rhodobacterales</taxon>
        <taxon>Roseobacteraceae</taxon>
        <taxon>Ruegeria</taxon>
    </lineage>
</organism>
<comment type="caution">
    <text evidence="3">The sequence shown here is derived from an EMBL/GenBank/DDBJ whole genome shotgun (WGS) entry which is preliminary data.</text>
</comment>
<feature type="transmembrane region" description="Helical" evidence="2">
    <location>
        <begin position="115"/>
        <end position="135"/>
    </location>
</feature>
<dbReference type="RefSeq" id="WP_249707346.1">
    <property type="nucleotide sequence ID" value="NZ_JAMFMB010000004.1"/>
</dbReference>
<proteinExistence type="predicted"/>
<keyword evidence="2" id="KW-0472">Membrane</keyword>
<evidence type="ECO:0000256" key="1">
    <source>
        <dbReference type="SAM" id="MobiDB-lite"/>
    </source>
</evidence>
<reference evidence="3" key="1">
    <citation type="submission" date="2022-05" db="EMBL/GenBank/DDBJ databases">
        <authorList>
            <person name="Park J.-S."/>
        </authorList>
    </citation>
    <scope>NUCLEOTIDE SEQUENCE</scope>
    <source>
        <strain evidence="3">2012CJ41-6</strain>
    </source>
</reference>
<feature type="region of interest" description="Disordered" evidence="1">
    <location>
        <begin position="144"/>
        <end position="180"/>
    </location>
</feature>
<keyword evidence="2" id="KW-1133">Transmembrane helix</keyword>
<feature type="compositionally biased region" description="Low complexity" evidence="1">
    <location>
        <begin position="158"/>
        <end position="168"/>
    </location>
</feature>
<name>A0ABT0PZ21_9RHOB</name>
<accession>A0ABT0PZ21</accession>
<dbReference type="Proteomes" id="UP001203880">
    <property type="component" value="Unassembled WGS sequence"/>
</dbReference>
<evidence type="ECO:0000256" key="2">
    <source>
        <dbReference type="SAM" id="Phobius"/>
    </source>
</evidence>
<keyword evidence="4" id="KW-1185">Reference proteome</keyword>
<gene>
    <name evidence="3" type="ORF">M3P21_04910</name>
</gene>
<dbReference type="EMBL" id="JAMFMB010000004">
    <property type="protein sequence ID" value="MCL6282866.1"/>
    <property type="molecule type" value="Genomic_DNA"/>
</dbReference>
<sequence length="180" mass="19666">MRDVAKFTYRAVNCGTEWPETPLCFPLSFHIVPKTCGIDEVSLQSPSIEYRQVAFYINVTSRAAKILPGECRPAATRVGMTMVMTTSMRFFLFAGCIGILLASFAVQMLPGVPLLYLVGLGLMGMGALGCLLVSLPQFLNPRKPRFEDAHPPQAGQLSAASSANRNAAPVSKQIKKQMRR</sequence>
<evidence type="ECO:0000313" key="3">
    <source>
        <dbReference type="EMBL" id="MCL6282866.1"/>
    </source>
</evidence>
<keyword evidence="2" id="KW-0812">Transmembrane</keyword>